<feature type="chain" id="PRO_5005547748" description="Chitinase domain-containing protein 1" evidence="3">
    <location>
        <begin position="20"/>
        <end position="362"/>
    </location>
</feature>
<dbReference type="STRING" id="578462.A0A0L0S1X9"/>
<feature type="signal peptide" evidence="3">
    <location>
        <begin position="1"/>
        <end position="19"/>
    </location>
</feature>
<proteinExistence type="inferred from homology"/>
<dbReference type="GO" id="GO:0012505">
    <property type="term" value="C:endomembrane system"/>
    <property type="evidence" value="ECO:0007669"/>
    <property type="project" value="TreeGrafter"/>
</dbReference>
<gene>
    <name evidence="5" type="ORF">AMAG_02373</name>
</gene>
<dbReference type="EMBL" id="GG745330">
    <property type="protein sequence ID" value="KNE56577.1"/>
    <property type="molecule type" value="Genomic_DNA"/>
</dbReference>
<dbReference type="PROSITE" id="PS51910">
    <property type="entry name" value="GH18_2"/>
    <property type="match status" value="1"/>
</dbReference>
<evidence type="ECO:0000259" key="4">
    <source>
        <dbReference type="PROSITE" id="PS51910"/>
    </source>
</evidence>
<evidence type="ECO:0000313" key="6">
    <source>
        <dbReference type="Proteomes" id="UP000054350"/>
    </source>
</evidence>
<dbReference type="SMART" id="SM00636">
    <property type="entry name" value="Glyco_18"/>
    <property type="match status" value="1"/>
</dbReference>
<keyword evidence="3" id="KW-0732">Signal</keyword>
<dbReference type="InterPro" id="IPR011583">
    <property type="entry name" value="Chitinase_II/V-like_cat"/>
</dbReference>
<dbReference type="VEuPathDB" id="FungiDB:AMAG_02373"/>
<dbReference type="GO" id="GO:0008061">
    <property type="term" value="F:chitin binding"/>
    <property type="evidence" value="ECO:0007669"/>
    <property type="project" value="InterPro"/>
</dbReference>
<dbReference type="OMA" id="YSINERI"/>
<reference evidence="5 6" key="1">
    <citation type="submission" date="2009-11" db="EMBL/GenBank/DDBJ databases">
        <title>Annotation of Allomyces macrogynus ATCC 38327.</title>
        <authorList>
            <consortium name="The Broad Institute Genome Sequencing Platform"/>
            <person name="Russ C."/>
            <person name="Cuomo C."/>
            <person name="Burger G."/>
            <person name="Gray M.W."/>
            <person name="Holland P.W.H."/>
            <person name="King N."/>
            <person name="Lang F.B.F."/>
            <person name="Roger A.J."/>
            <person name="Ruiz-Trillo I."/>
            <person name="Young S.K."/>
            <person name="Zeng Q."/>
            <person name="Gargeya S."/>
            <person name="Fitzgerald M."/>
            <person name="Haas B."/>
            <person name="Abouelleil A."/>
            <person name="Alvarado L."/>
            <person name="Arachchi H.M."/>
            <person name="Berlin A."/>
            <person name="Chapman S.B."/>
            <person name="Gearin G."/>
            <person name="Goldberg J."/>
            <person name="Griggs A."/>
            <person name="Gujja S."/>
            <person name="Hansen M."/>
            <person name="Heiman D."/>
            <person name="Howarth C."/>
            <person name="Larimer J."/>
            <person name="Lui A."/>
            <person name="MacDonald P.J.P."/>
            <person name="McCowen C."/>
            <person name="Montmayeur A."/>
            <person name="Murphy C."/>
            <person name="Neiman D."/>
            <person name="Pearson M."/>
            <person name="Priest M."/>
            <person name="Roberts A."/>
            <person name="Saif S."/>
            <person name="Shea T."/>
            <person name="Sisk P."/>
            <person name="Stolte C."/>
            <person name="Sykes S."/>
            <person name="Wortman J."/>
            <person name="Nusbaum C."/>
            <person name="Birren B."/>
        </authorList>
    </citation>
    <scope>NUCLEOTIDE SEQUENCE [LARGE SCALE GENOMIC DNA]</scope>
    <source>
        <strain evidence="5 6">ATCC 38327</strain>
    </source>
</reference>
<evidence type="ECO:0000256" key="3">
    <source>
        <dbReference type="SAM" id="SignalP"/>
    </source>
</evidence>
<dbReference type="SUPFAM" id="SSF51445">
    <property type="entry name" value="(Trans)glycosidases"/>
    <property type="match status" value="1"/>
</dbReference>
<evidence type="ECO:0000313" key="5">
    <source>
        <dbReference type="EMBL" id="KNE56577.1"/>
    </source>
</evidence>
<dbReference type="GO" id="GO:0005975">
    <property type="term" value="P:carbohydrate metabolic process"/>
    <property type="evidence" value="ECO:0007669"/>
    <property type="project" value="InterPro"/>
</dbReference>
<sequence length="362" mass="40049">MIRSAAAFVVLVAIAVTLWHQHDRHTSVTSSINRGGEDSPSATFPARSTVLVYVTPWNTDGFSRTLEYHAKLNYVSPAWHSARYDENKYHLVHSAERNQTWLDALARIPRDQRPHLVPRVVLDGLDTHELSALVYDQESTRATKFASMLVDACRKLQYDGVVLDVATLLPHLNPVLEVVGKTLHAANFKLFISVSPMGAGAEPGDVIAALADYVDGFSLMAYDYSTARRRIGPNAPLPWVEEHIERLCPPPPAPCDHLLVGLNFYGMQAEIDVMSGQPTKFDPVRGGDVARVLAEAKSWTRSWDEDAAEDVIQAQIDAKSAALIWYPTARSMQMRLDVARRAGASIAIWEAGQGTDELWNAL</sequence>
<feature type="domain" description="GH18" evidence="4">
    <location>
        <begin position="48"/>
        <end position="362"/>
    </location>
</feature>
<dbReference type="Pfam" id="PF00704">
    <property type="entry name" value="Glyco_hydro_18"/>
    <property type="match status" value="1"/>
</dbReference>
<evidence type="ECO:0000256" key="2">
    <source>
        <dbReference type="ARBA" id="ARBA00040976"/>
    </source>
</evidence>
<dbReference type="InterPro" id="IPR001223">
    <property type="entry name" value="Glyco_hydro18_cat"/>
</dbReference>
<keyword evidence="6" id="KW-1185">Reference proteome</keyword>
<dbReference type="Proteomes" id="UP000054350">
    <property type="component" value="Unassembled WGS sequence"/>
</dbReference>
<dbReference type="AlphaFoldDB" id="A0A0L0S1X9"/>
<dbReference type="eggNOG" id="KOG2091">
    <property type="taxonomic scope" value="Eukaryota"/>
</dbReference>
<dbReference type="Gene3D" id="3.20.20.80">
    <property type="entry name" value="Glycosidases"/>
    <property type="match status" value="1"/>
</dbReference>
<reference evidence="6" key="2">
    <citation type="submission" date="2009-11" db="EMBL/GenBank/DDBJ databases">
        <title>The Genome Sequence of Allomyces macrogynus strain ATCC 38327.</title>
        <authorList>
            <consortium name="The Broad Institute Genome Sequencing Platform"/>
            <person name="Russ C."/>
            <person name="Cuomo C."/>
            <person name="Shea T."/>
            <person name="Young S.K."/>
            <person name="Zeng Q."/>
            <person name="Koehrsen M."/>
            <person name="Haas B."/>
            <person name="Borodovsky M."/>
            <person name="Guigo R."/>
            <person name="Alvarado L."/>
            <person name="Berlin A."/>
            <person name="Borenstein D."/>
            <person name="Chen Z."/>
            <person name="Engels R."/>
            <person name="Freedman E."/>
            <person name="Gellesch M."/>
            <person name="Goldberg J."/>
            <person name="Griggs A."/>
            <person name="Gujja S."/>
            <person name="Heiman D."/>
            <person name="Hepburn T."/>
            <person name="Howarth C."/>
            <person name="Jen D."/>
            <person name="Larson L."/>
            <person name="Lewis B."/>
            <person name="Mehta T."/>
            <person name="Park D."/>
            <person name="Pearson M."/>
            <person name="Roberts A."/>
            <person name="Saif S."/>
            <person name="Shenoy N."/>
            <person name="Sisk P."/>
            <person name="Stolte C."/>
            <person name="Sykes S."/>
            <person name="Walk T."/>
            <person name="White J."/>
            <person name="Yandava C."/>
            <person name="Burger G."/>
            <person name="Gray M.W."/>
            <person name="Holland P.W.H."/>
            <person name="King N."/>
            <person name="Lang F.B.F."/>
            <person name="Roger A.J."/>
            <person name="Ruiz-Trillo I."/>
            <person name="Lander E."/>
            <person name="Nusbaum C."/>
        </authorList>
    </citation>
    <scope>NUCLEOTIDE SEQUENCE [LARGE SCALE GENOMIC DNA]</scope>
    <source>
        <strain evidence="6">ATCC 38327</strain>
    </source>
</reference>
<dbReference type="InterPro" id="IPR017853">
    <property type="entry name" value="GH"/>
</dbReference>
<dbReference type="OrthoDB" id="10254444at2759"/>
<name>A0A0L0S1X9_ALLM3</name>
<organism evidence="5 6">
    <name type="scientific">Allomyces macrogynus (strain ATCC 38327)</name>
    <name type="common">Allomyces javanicus var. macrogynus</name>
    <dbReference type="NCBI Taxonomy" id="578462"/>
    <lineage>
        <taxon>Eukaryota</taxon>
        <taxon>Fungi</taxon>
        <taxon>Fungi incertae sedis</taxon>
        <taxon>Blastocladiomycota</taxon>
        <taxon>Blastocladiomycetes</taxon>
        <taxon>Blastocladiales</taxon>
        <taxon>Blastocladiaceae</taxon>
        <taxon>Allomyces</taxon>
    </lineage>
</organism>
<comment type="similarity">
    <text evidence="1">Belongs to the glycosyl hydrolase 18 family.</text>
</comment>
<dbReference type="PANTHER" id="PTHR46066">
    <property type="entry name" value="CHITINASE DOMAIN-CONTAINING PROTEIN 1 FAMILY MEMBER"/>
    <property type="match status" value="1"/>
</dbReference>
<dbReference type="GO" id="GO:0070492">
    <property type="term" value="F:oligosaccharide binding"/>
    <property type="evidence" value="ECO:0007669"/>
    <property type="project" value="TreeGrafter"/>
</dbReference>
<protein>
    <recommendedName>
        <fullName evidence="2">Chitinase domain-containing protein 1</fullName>
    </recommendedName>
</protein>
<dbReference type="Gene3D" id="3.10.50.10">
    <property type="match status" value="1"/>
</dbReference>
<dbReference type="InterPro" id="IPR029070">
    <property type="entry name" value="Chitinase_insertion_sf"/>
</dbReference>
<dbReference type="PANTHER" id="PTHR46066:SF2">
    <property type="entry name" value="CHITINASE DOMAIN-CONTAINING PROTEIN 1"/>
    <property type="match status" value="1"/>
</dbReference>
<evidence type="ECO:0000256" key="1">
    <source>
        <dbReference type="ARBA" id="ARBA00009336"/>
    </source>
</evidence>
<accession>A0A0L0S1X9</accession>